<name>A0A0C9SEP1_AMBAM</name>
<proteinExistence type="evidence at transcript level"/>
<organism evidence="1">
    <name type="scientific">Amblyomma americanum</name>
    <name type="common">Lone star tick</name>
    <dbReference type="NCBI Taxonomy" id="6943"/>
    <lineage>
        <taxon>Eukaryota</taxon>
        <taxon>Metazoa</taxon>
        <taxon>Ecdysozoa</taxon>
        <taxon>Arthropoda</taxon>
        <taxon>Chelicerata</taxon>
        <taxon>Arachnida</taxon>
        <taxon>Acari</taxon>
        <taxon>Parasitiformes</taxon>
        <taxon>Ixodida</taxon>
        <taxon>Ixodoidea</taxon>
        <taxon>Ixodidae</taxon>
        <taxon>Amblyomminae</taxon>
        <taxon>Amblyomma</taxon>
    </lineage>
</organism>
<accession>A0A0C9SEP1</accession>
<reference evidence="1" key="1">
    <citation type="journal article" date="2015" name="PLoS ONE">
        <title>An Insight into the Sialome of the Lone Star Tick, Amblyomma americanum, with a Glimpse on Its Time Dependent Gene Expression.</title>
        <authorList>
            <person name="Karim S."/>
            <person name="Ribeiro J.M."/>
        </authorList>
    </citation>
    <scope>NUCLEOTIDE SEQUENCE</scope>
    <source>
        <tissue evidence="1">Salivary gland</tissue>
    </source>
</reference>
<protein>
    <submittedName>
        <fullName evidence="1">Putative secreted protein</fullName>
    </submittedName>
</protein>
<sequence length="104" mass="11315">GSARSHGQVAAAALLWSPGAATVKTRLGGAVKSRDALLWHWCDVTSCYVALMSCFSGPSLLAAARPVKLSLECYRIFDCDLQLIKSYQRTKLNRSFHRCLLGGD</sequence>
<dbReference type="EMBL" id="GBZX01001047">
    <property type="protein sequence ID" value="JAG91693.1"/>
    <property type="molecule type" value="mRNA"/>
</dbReference>
<feature type="non-terminal residue" evidence="1">
    <location>
        <position position="1"/>
    </location>
</feature>
<evidence type="ECO:0000313" key="1">
    <source>
        <dbReference type="EMBL" id="JAG91693.1"/>
    </source>
</evidence>
<dbReference type="AlphaFoldDB" id="A0A0C9SEP1"/>